<dbReference type="SMART" id="SM00160">
    <property type="entry name" value="RanBD"/>
    <property type="match status" value="1"/>
</dbReference>
<comment type="caution">
    <text evidence="2">The sequence shown here is derived from an EMBL/GenBank/DDBJ whole genome shotgun (WGS) entry which is preliminary data.</text>
</comment>
<dbReference type="GO" id="GO:0005643">
    <property type="term" value="C:nuclear pore"/>
    <property type="evidence" value="ECO:0007669"/>
    <property type="project" value="TreeGrafter"/>
</dbReference>
<sequence length="153" mass="18298">MSLDPAEPPIPDDPEEEIIPYIGPPKLLPVEIKTGEEDYECIGAIKCKLYRFKDEEWKQRGQGILKFLQHKVTKKCRIIMRQDATYFIRANHLVQETIIKSMFHQFGYEWFGQDNSDGEIKVQQFCVKLENEEDFNKFYQYYEECRIFNKDED</sequence>
<dbReference type="AlphaFoldDB" id="A0A8S1MSK5"/>
<feature type="domain" description="RanBD1" evidence="1">
    <location>
        <begin position="17"/>
        <end position="151"/>
    </location>
</feature>
<dbReference type="PANTHER" id="PTHR23138:SF87">
    <property type="entry name" value="E3 SUMO-PROTEIN LIGASE RANBP2"/>
    <property type="match status" value="1"/>
</dbReference>
<dbReference type="InterPro" id="IPR000156">
    <property type="entry name" value="Ran_bind_dom"/>
</dbReference>
<keyword evidence="3" id="KW-1185">Reference proteome</keyword>
<name>A0A8S1MSK5_PARPR</name>
<evidence type="ECO:0000313" key="3">
    <source>
        <dbReference type="Proteomes" id="UP000688137"/>
    </source>
</evidence>
<organism evidence="2 3">
    <name type="scientific">Paramecium primaurelia</name>
    <dbReference type="NCBI Taxonomy" id="5886"/>
    <lineage>
        <taxon>Eukaryota</taxon>
        <taxon>Sar</taxon>
        <taxon>Alveolata</taxon>
        <taxon>Ciliophora</taxon>
        <taxon>Intramacronucleata</taxon>
        <taxon>Oligohymenophorea</taxon>
        <taxon>Peniculida</taxon>
        <taxon>Parameciidae</taxon>
        <taxon>Paramecium</taxon>
    </lineage>
</organism>
<dbReference type="EMBL" id="CAJJDM010000073">
    <property type="protein sequence ID" value="CAD8083378.1"/>
    <property type="molecule type" value="Genomic_DNA"/>
</dbReference>
<dbReference type="GO" id="GO:0005737">
    <property type="term" value="C:cytoplasm"/>
    <property type="evidence" value="ECO:0007669"/>
    <property type="project" value="TreeGrafter"/>
</dbReference>
<reference evidence="2" key="1">
    <citation type="submission" date="2021-01" db="EMBL/GenBank/DDBJ databases">
        <authorList>
            <consortium name="Genoscope - CEA"/>
            <person name="William W."/>
        </authorList>
    </citation>
    <scope>NUCLEOTIDE SEQUENCE</scope>
</reference>
<gene>
    <name evidence="2" type="ORF">PPRIM_AZ9-3.1.T0700030</name>
</gene>
<dbReference type="Pfam" id="PF00638">
    <property type="entry name" value="Ran_BP1"/>
    <property type="match status" value="1"/>
</dbReference>
<protein>
    <recommendedName>
        <fullName evidence="1">RanBD1 domain-containing protein</fullName>
    </recommendedName>
</protein>
<accession>A0A8S1MSK5</accession>
<dbReference type="PROSITE" id="PS50196">
    <property type="entry name" value="RANBD1"/>
    <property type="match status" value="1"/>
</dbReference>
<dbReference type="Proteomes" id="UP000688137">
    <property type="component" value="Unassembled WGS sequence"/>
</dbReference>
<evidence type="ECO:0000313" key="2">
    <source>
        <dbReference type="EMBL" id="CAD8083378.1"/>
    </source>
</evidence>
<dbReference type="PANTHER" id="PTHR23138">
    <property type="entry name" value="RAN BINDING PROTEIN"/>
    <property type="match status" value="1"/>
</dbReference>
<proteinExistence type="predicted"/>
<dbReference type="GO" id="GO:0005096">
    <property type="term" value="F:GTPase activator activity"/>
    <property type="evidence" value="ECO:0007669"/>
    <property type="project" value="TreeGrafter"/>
</dbReference>
<dbReference type="InterPro" id="IPR045255">
    <property type="entry name" value="RanBP1-like"/>
</dbReference>
<evidence type="ECO:0000259" key="1">
    <source>
        <dbReference type="PROSITE" id="PS50196"/>
    </source>
</evidence>